<accession>A0A8J3CLM5</accession>
<reference evidence="3" key="1">
    <citation type="journal article" date="2014" name="Int. J. Syst. Evol. Microbiol.">
        <title>Complete genome sequence of Corynebacterium casei LMG S-19264T (=DSM 44701T), isolated from a smear-ripened cheese.</title>
        <authorList>
            <consortium name="US DOE Joint Genome Institute (JGI-PGF)"/>
            <person name="Walter F."/>
            <person name="Albersmeier A."/>
            <person name="Kalinowski J."/>
            <person name="Ruckert C."/>
        </authorList>
    </citation>
    <scope>NUCLEOTIDE SEQUENCE</scope>
    <source>
        <strain evidence="3">KCTC 32501</strain>
    </source>
</reference>
<dbReference type="Gene3D" id="3.40.1350.10">
    <property type="match status" value="1"/>
</dbReference>
<name>A0A8J3CLM5_9BURK</name>
<comment type="caution">
    <text evidence="3">The sequence shown here is derived from an EMBL/GenBank/DDBJ whole genome shotgun (WGS) entry which is preliminary data.</text>
</comment>
<dbReference type="GO" id="GO:0003676">
    <property type="term" value="F:nucleic acid binding"/>
    <property type="evidence" value="ECO:0007669"/>
    <property type="project" value="InterPro"/>
</dbReference>
<dbReference type="EMBL" id="BMZG01000009">
    <property type="protein sequence ID" value="GHA77208.1"/>
    <property type="molecule type" value="Genomic_DNA"/>
</dbReference>
<sequence length="142" mass="15994">MLGWLRKKSEIKTEELPLRRYTPQAARQRDGARAEMLAKAYLIEQGLTLVDANVACTRGEIDLVMKDGRTLVFVEVRWRKTAAYGGAVASITPSKLKKLLTACEVFFQHYPVWRSSPCRVDVVALQGSLDQAQIEWLKNVTG</sequence>
<dbReference type="SUPFAM" id="SSF52980">
    <property type="entry name" value="Restriction endonuclease-like"/>
    <property type="match status" value="1"/>
</dbReference>
<dbReference type="InterPro" id="IPR003509">
    <property type="entry name" value="UPF0102_YraN-like"/>
</dbReference>
<dbReference type="InterPro" id="IPR011335">
    <property type="entry name" value="Restrct_endonuc-II-like"/>
</dbReference>
<dbReference type="InterPro" id="IPR011856">
    <property type="entry name" value="tRNA_endonuc-like_dom_sf"/>
</dbReference>
<dbReference type="Pfam" id="PF02021">
    <property type="entry name" value="UPF0102"/>
    <property type="match status" value="1"/>
</dbReference>
<evidence type="ECO:0000313" key="3">
    <source>
        <dbReference type="EMBL" id="GHA77208.1"/>
    </source>
</evidence>
<reference evidence="3" key="2">
    <citation type="submission" date="2020-09" db="EMBL/GenBank/DDBJ databases">
        <authorList>
            <person name="Sun Q."/>
            <person name="Kim S."/>
        </authorList>
    </citation>
    <scope>NUCLEOTIDE SEQUENCE</scope>
    <source>
        <strain evidence="3">KCTC 32501</strain>
    </source>
</reference>
<dbReference type="Proteomes" id="UP000614287">
    <property type="component" value="Unassembled WGS sequence"/>
</dbReference>
<comment type="similarity">
    <text evidence="1 2">Belongs to the UPF0102 family.</text>
</comment>
<organism evidence="3 4">
    <name type="scientific">Formosimonas limnophila</name>
    <dbReference type="NCBI Taxonomy" id="1384487"/>
    <lineage>
        <taxon>Bacteria</taxon>
        <taxon>Pseudomonadati</taxon>
        <taxon>Pseudomonadota</taxon>
        <taxon>Betaproteobacteria</taxon>
        <taxon>Burkholderiales</taxon>
        <taxon>Burkholderiaceae</taxon>
        <taxon>Formosimonas</taxon>
    </lineage>
</organism>
<keyword evidence="4" id="KW-1185">Reference proteome</keyword>
<evidence type="ECO:0000256" key="2">
    <source>
        <dbReference type="HAMAP-Rule" id="MF_00048"/>
    </source>
</evidence>
<gene>
    <name evidence="3" type="ORF">GCM10009007_17750</name>
</gene>
<evidence type="ECO:0000256" key="1">
    <source>
        <dbReference type="ARBA" id="ARBA00006738"/>
    </source>
</evidence>
<dbReference type="NCBIfam" id="TIGR00252">
    <property type="entry name" value="YraN family protein"/>
    <property type="match status" value="1"/>
</dbReference>
<dbReference type="PANTHER" id="PTHR34039">
    <property type="entry name" value="UPF0102 PROTEIN YRAN"/>
    <property type="match status" value="1"/>
</dbReference>
<dbReference type="PANTHER" id="PTHR34039:SF1">
    <property type="entry name" value="UPF0102 PROTEIN YRAN"/>
    <property type="match status" value="1"/>
</dbReference>
<dbReference type="HAMAP" id="MF_00048">
    <property type="entry name" value="UPF0102"/>
    <property type="match status" value="1"/>
</dbReference>
<proteinExistence type="inferred from homology"/>
<evidence type="ECO:0000313" key="4">
    <source>
        <dbReference type="Proteomes" id="UP000614287"/>
    </source>
</evidence>
<dbReference type="NCBIfam" id="NF009150">
    <property type="entry name" value="PRK12497.1-3"/>
    <property type="match status" value="1"/>
</dbReference>
<protein>
    <recommendedName>
        <fullName evidence="2">UPF0102 protein GCM10009007_17750</fullName>
    </recommendedName>
</protein>
<dbReference type="RefSeq" id="WP_189493604.1">
    <property type="nucleotide sequence ID" value="NZ_BMZG01000009.1"/>
</dbReference>
<dbReference type="AlphaFoldDB" id="A0A8J3CLM5"/>